<proteinExistence type="predicted"/>
<dbReference type="AlphaFoldDB" id="A0A239FYF9"/>
<name>A0A239FYF9_9ACTN</name>
<dbReference type="CDD" id="cd00093">
    <property type="entry name" value="HTH_XRE"/>
    <property type="match status" value="1"/>
</dbReference>
<dbReference type="SUPFAM" id="SSF47413">
    <property type="entry name" value="lambda repressor-like DNA-binding domains"/>
    <property type="match status" value="1"/>
</dbReference>
<dbReference type="Pfam" id="PF13560">
    <property type="entry name" value="HTH_31"/>
    <property type="match status" value="1"/>
</dbReference>
<dbReference type="GO" id="GO:0003677">
    <property type="term" value="F:DNA binding"/>
    <property type="evidence" value="ECO:0007669"/>
    <property type="project" value="InterPro"/>
</dbReference>
<protein>
    <submittedName>
        <fullName evidence="2">Helix-turn-helix domain-containing protein</fullName>
    </submittedName>
</protein>
<feature type="domain" description="HTH cro/C1-type" evidence="1">
    <location>
        <begin position="38"/>
        <end position="85"/>
    </location>
</feature>
<dbReference type="Gene3D" id="1.10.260.40">
    <property type="entry name" value="lambda repressor-like DNA-binding domains"/>
    <property type="match status" value="1"/>
</dbReference>
<dbReference type="Pfam" id="PF17765">
    <property type="entry name" value="MLTR_LBD"/>
    <property type="match status" value="1"/>
</dbReference>
<sequence length="289" mass="31889">MLEGMDRQQLAAFLRSRRARIRPADVGLPAGARRRTPGLRREEIAQLAGMSVDYYIRLEQGRGPRPSRQILAALARALRLSGDERGHLYNLAGEAPGPPAAPSQDVPPGILHLLERLDDTPAYVLNARHDILAWNGLAAALMTDFAAMEPRERNVVRWLFTGPAIARFDTDEYVEQLARESVADLRAASGRYPGDPGIAELVAEVSGRSPLFARLWDEGEVGIRRGGRKLMRHPVVGDLDMHCDVLYVPERDQRVVLYTVTPGTPSHEAMKLLRAVGTRGRLEGTSRVG</sequence>
<reference evidence="3" key="1">
    <citation type="submission" date="2017-06" db="EMBL/GenBank/DDBJ databases">
        <authorList>
            <person name="Varghese N."/>
            <person name="Submissions S."/>
        </authorList>
    </citation>
    <scope>NUCLEOTIDE SEQUENCE [LARGE SCALE GENOMIC DNA]</scope>
    <source>
        <strain evidence="3">DSM 44485</strain>
    </source>
</reference>
<evidence type="ECO:0000313" key="3">
    <source>
        <dbReference type="Proteomes" id="UP000198420"/>
    </source>
</evidence>
<accession>A0A239FYF9</accession>
<dbReference type="Gene3D" id="3.30.450.180">
    <property type="match status" value="1"/>
</dbReference>
<dbReference type="InterPro" id="IPR041413">
    <property type="entry name" value="MLTR_LBD"/>
</dbReference>
<dbReference type="EMBL" id="FZNP01000022">
    <property type="protein sequence ID" value="SNS61302.1"/>
    <property type="molecule type" value="Genomic_DNA"/>
</dbReference>
<dbReference type="SMART" id="SM00530">
    <property type="entry name" value="HTH_XRE"/>
    <property type="match status" value="1"/>
</dbReference>
<dbReference type="PANTHER" id="PTHR35010:SF2">
    <property type="entry name" value="BLL4672 PROTEIN"/>
    <property type="match status" value="1"/>
</dbReference>
<dbReference type="PROSITE" id="PS50943">
    <property type="entry name" value="HTH_CROC1"/>
    <property type="match status" value="1"/>
</dbReference>
<keyword evidence="3" id="KW-1185">Reference proteome</keyword>
<evidence type="ECO:0000259" key="1">
    <source>
        <dbReference type="PROSITE" id="PS50943"/>
    </source>
</evidence>
<gene>
    <name evidence="2" type="ORF">SAMN06265355_12234</name>
</gene>
<dbReference type="InterPro" id="IPR010982">
    <property type="entry name" value="Lambda_DNA-bd_dom_sf"/>
</dbReference>
<dbReference type="Proteomes" id="UP000198420">
    <property type="component" value="Unassembled WGS sequence"/>
</dbReference>
<organism evidence="2 3">
    <name type="scientific">Actinomadura mexicana</name>
    <dbReference type="NCBI Taxonomy" id="134959"/>
    <lineage>
        <taxon>Bacteria</taxon>
        <taxon>Bacillati</taxon>
        <taxon>Actinomycetota</taxon>
        <taxon>Actinomycetes</taxon>
        <taxon>Streptosporangiales</taxon>
        <taxon>Thermomonosporaceae</taxon>
        <taxon>Actinomadura</taxon>
    </lineage>
</organism>
<evidence type="ECO:0000313" key="2">
    <source>
        <dbReference type="EMBL" id="SNS61302.1"/>
    </source>
</evidence>
<dbReference type="InterPro" id="IPR001387">
    <property type="entry name" value="Cro/C1-type_HTH"/>
</dbReference>
<dbReference type="PANTHER" id="PTHR35010">
    <property type="entry name" value="BLL4672 PROTEIN-RELATED"/>
    <property type="match status" value="1"/>
</dbReference>